<keyword evidence="11" id="KW-1185">Reference proteome</keyword>
<evidence type="ECO:0008006" key="12">
    <source>
        <dbReference type="Google" id="ProtNLM"/>
    </source>
</evidence>
<dbReference type="EMBL" id="BAABHS010000057">
    <property type="protein sequence ID" value="GAA4995587.1"/>
    <property type="molecule type" value="Genomic_DNA"/>
</dbReference>
<organism evidence="10 11">
    <name type="scientific">Yinghuangia aomiensis</name>
    <dbReference type="NCBI Taxonomy" id="676205"/>
    <lineage>
        <taxon>Bacteria</taxon>
        <taxon>Bacillati</taxon>
        <taxon>Actinomycetota</taxon>
        <taxon>Actinomycetes</taxon>
        <taxon>Kitasatosporales</taxon>
        <taxon>Streptomycetaceae</taxon>
        <taxon>Yinghuangia</taxon>
    </lineage>
</organism>
<feature type="transmembrane region" description="Helical" evidence="9">
    <location>
        <begin position="267"/>
        <end position="296"/>
    </location>
</feature>
<dbReference type="Pfam" id="PF03023">
    <property type="entry name" value="MurJ"/>
    <property type="match status" value="1"/>
</dbReference>
<gene>
    <name evidence="10" type="ORF">GCM10023205_80890</name>
</gene>
<feature type="transmembrane region" description="Helical" evidence="9">
    <location>
        <begin position="421"/>
        <end position="444"/>
    </location>
</feature>
<feature type="transmembrane region" description="Helical" evidence="9">
    <location>
        <begin position="308"/>
        <end position="327"/>
    </location>
</feature>
<accession>A0ABP9IES0</accession>
<name>A0ABP9IES0_9ACTN</name>
<feature type="transmembrane region" description="Helical" evidence="9">
    <location>
        <begin position="184"/>
        <end position="205"/>
    </location>
</feature>
<dbReference type="PANTHER" id="PTHR47019">
    <property type="entry name" value="LIPID II FLIPPASE MURJ"/>
    <property type="match status" value="1"/>
</dbReference>
<evidence type="ECO:0000256" key="5">
    <source>
        <dbReference type="ARBA" id="ARBA00022984"/>
    </source>
</evidence>
<feature type="transmembrane region" description="Helical" evidence="9">
    <location>
        <begin position="112"/>
        <end position="133"/>
    </location>
</feature>
<sequence>MTTHHHPGPACPASPPHADPPPRRRLVRGLAGAAALIAVLTVLARLAGFGRQLVFNAAVGQNNLGTAYTTANYVPNIVFDIVAGGALASLVVPLLAGPLARGRDGEARRTASALLTWTVLILVPVALAGVFLARPLMELLLRDKADVPGMLDLATSFLLAFLPQIVLYGLAVVSAGILQAHRRFTAAAVAPLLSSIVVAGVYLAFAAEFDGSRDRLAGFPHGSALLLGLGTTAGVLALALCTLVPLRGTGLRLRPTLRFPDGVAVRARALALAGIATLVAQQLATVAVLMLVNAYGPDGGAVAYQNAWMVYVLPYAVLAVPIATSAFPRLSAAAHDGDHPAFAATSAATTRAVLLVSCAGTAILAAAAYPVGRFFAQIGTGTDTDPAVLGRALLAFAPGLAGYGLVAHLGRALYARGHGRASAGAVVLGWTAAVAADVALVRAVPESWTVAALGAGNTLGMTVAGLLLAWATARTVGRAALHGALRTTAAGLAAAALGGAAGAGLAAAAGTGGTGYTLIIGAAAAILGAAVFAAAVYPFAGADARRLLRRGRTTTAAEGNTGPDPAAHPAGRPSAPDAAPAAGPGDPGTGGIGPGNDSPARRNEHDNGRNRDA</sequence>
<feature type="compositionally biased region" description="Basic and acidic residues" evidence="8">
    <location>
        <begin position="599"/>
        <end position="613"/>
    </location>
</feature>
<evidence type="ECO:0000256" key="1">
    <source>
        <dbReference type="ARBA" id="ARBA00004651"/>
    </source>
</evidence>
<keyword evidence="7 9" id="KW-0472">Membrane</keyword>
<feature type="transmembrane region" description="Helical" evidence="9">
    <location>
        <begin position="77"/>
        <end position="100"/>
    </location>
</feature>
<feature type="transmembrane region" description="Helical" evidence="9">
    <location>
        <begin position="483"/>
        <end position="509"/>
    </location>
</feature>
<dbReference type="InterPro" id="IPR004268">
    <property type="entry name" value="MurJ"/>
</dbReference>
<evidence type="ECO:0000313" key="10">
    <source>
        <dbReference type="EMBL" id="GAA4995587.1"/>
    </source>
</evidence>
<evidence type="ECO:0000256" key="7">
    <source>
        <dbReference type="ARBA" id="ARBA00023136"/>
    </source>
</evidence>
<keyword evidence="5" id="KW-0573">Peptidoglycan synthesis</keyword>
<reference evidence="11" key="1">
    <citation type="journal article" date="2019" name="Int. J. Syst. Evol. Microbiol.">
        <title>The Global Catalogue of Microorganisms (GCM) 10K type strain sequencing project: providing services to taxonomists for standard genome sequencing and annotation.</title>
        <authorList>
            <consortium name="The Broad Institute Genomics Platform"/>
            <consortium name="The Broad Institute Genome Sequencing Center for Infectious Disease"/>
            <person name="Wu L."/>
            <person name="Ma J."/>
        </authorList>
    </citation>
    <scope>NUCLEOTIDE SEQUENCE [LARGE SCALE GENOMIC DNA]</scope>
    <source>
        <strain evidence="11">JCM 17986</strain>
    </source>
</reference>
<feature type="transmembrane region" description="Helical" evidence="9">
    <location>
        <begin position="389"/>
        <end position="409"/>
    </location>
</feature>
<keyword evidence="2" id="KW-1003">Cell membrane</keyword>
<dbReference type="PANTHER" id="PTHR47019:SF1">
    <property type="entry name" value="LIPID II FLIPPASE MURJ"/>
    <property type="match status" value="1"/>
</dbReference>
<dbReference type="PRINTS" id="PR01806">
    <property type="entry name" value="VIRFACTRMVIN"/>
</dbReference>
<feature type="transmembrane region" description="Helical" evidence="9">
    <location>
        <begin position="26"/>
        <end position="47"/>
    </location>
</feature>
<keyword evidence="3 9" id="KW-0812">Transmembrane</keyword>
<dbReference type="RefSeq" id="WP_345680884.1">
    <property type="nucleotide sequence ID" value="NZ_BAABHS010000057.1"/>
</dbReference>
<evidence type="ECO:0000256" key="3">
    <source>
        <dbReference type="ARBA" id="ARBA00022692"/>
    </source>
</evidence>
<evidence type="ECO:0000256" key="9">
    <source>
        <dbReference type="SAM" id="Phobius"/>
    </source>
</evidence>
<feature type="compositionally biased region" description="Low complexity" evidence="8">
    <location>
        <begin position="569"/>
        <end position="584"/>
    </location>
</feature>
<dbReference type="Proteomes" id="UP001500466">
    <property type="component" value="Unassembled WGS sequence"/>
</dbReference>
<comment type="subcellular location">
    <subcellularLocation>
        <location evidence="1">Cell membrane</location>
        <topology evidence="1">Multi-pass membrane protein</topology>
    </subcellularLocation>
</comment>
<feature type="transmembrane region" description="Helical" evidence="9">
    <location>
        <begin position="515"/>
        <end position="540"/>
    </location>
</feature>
<evidence type="ECO:0000256" key="8">
    <source>
        <dbReference type="SAM" id="MobiDB-lite"/>
    </source>
</evidence>
<evidence type="ECO:0000313" key="11">
    <source>
        <dbReference type="Proteomes" id="UP001500466"/>
    </source>
</evidence>
<dbReference type="InterPro" id="IPR051050">
    <property type="entry name" value="Lipid_II_flippase_MurJ/MviN"/>
</dbReference>
<evidence type="ECO:0000256" key="2">
    <source>
        <dbReference type="ARBA" id="ARBA00022475"/>
    </source>
</evidence>
<feature type="compositionally biased region" description="Pro residues" evidence="8">
    <location>
        <begin position="9"/>
        <end position="19"/>
    </location>
</feature>
<feature type="compositionally biased region" description="Gly residues" evidence="8">
    <location>
        <begin position="585"/>
        <end position="594"/>
    </location>
</feature>
<protein>
    <recommendedName>
        <fullName evidence="12">Peptidoglycan lipid II flippase</fullName>
    </recommendedName>
</protein>
<keyword evidence="4" id="KW-0133">Cell shape</keyword>
<feature type="transmembrane region" description="Helical" evidence="9">
    <location>
        <begin position="153"/>
        <end position="177"/>
    </location>
</feature>
<feature type="transmembrane region" description="Helical" evidence="9">
    <location>
        <begin position="225"/>
        <end position="246"/>
    </location>
</feature>
<feature type="transmembrane region" description="Helical" evidence="9">
    <location>
        <begin position="450"/>
        <end position="471"/>
    </location>
</feature>
<evidence type="ECO:0000256" key="6">
    <source>
        <dbReference type="ARBA" id="ARBA00022989"/>
    </source>
</evidence>
<evidence type="ECO:0000256" key="4">
    <source>
        <dbReference type="ARBA" id="ARBA00022960"/>
    </source>
</evidence>
<proteinExistence type="predicted"/>
<feature type="region of interest" description="Disordered" evidence="8">
    <location>
        <begin position="1"/>
        <end position="23"/>
    </location>
</feature>
<feature type="transmembrane region" description="Helical" evidence="9">
    <location>
        <begin position="348"/>
        <end position="369"/>
    </location>
</feature>
<keyword evidence="6 9" id="KW-1133">Transmembrane helix</keyword>
<comment type="caution">
    <text evidence="10">The sequence shown here is derived from an EMBL/GenBank/DDBJ whole genome shotgun (WGS) entry which is preliminary data.</text>
</comment>
<feature type="region of interest" description="Disordered" evidence="8">
    <location>
        <begin position="554"/>
        <end position="613"/>
    </location>
</feature>